<sequence>MTHPRDPADRPPLTWPGQQVGGAVPESGPSGLSDYAVSPLGMPAALLRDEVQVRVAVLARTSTEDQQDPRQSVMRQMSTCRSALPESWVIVAVFYDVESGRMELDQRGQGTRYERFGIPIARDGGIADLLAEAQHPGRRFDVVLCESIPRVARRAFEGLSVERAEVPLFAANEPITLSGSRAQRVLQRRINQSVAEYEVLNTLEQSWGGLCTHVREGGNIGKPPYGYKAKAFRHPDPAKAAKGADQDPAGAGRGCARRRSGRSRCGATTTGSAVTPSLTASTRIS</sequence>
<dbReference type="Gene3D" id="3.40.50.1390">
    <property type="entry name" value="Resolvase, N-terminal catalytic domain"/>
    <property type="match status" value="1"/>
</dbReference>
<feature type="domain" description="Resolvase/invertase-type recombinase catalytic" evidence="2">
    <location>
        <begin position="55"/>
        <end position="219"/>
    </location>
</feature>
<feature type="compositionally biased region" description="Polar residues" evidence="1">
    <location>
        <begin position="273"/>
        <end position="285"/>
    </location>
</feature>
<evidence type="ECO:0000256" key="1">
    <source>
        <dbReference type="SAM" id="MobiDB-lite"/>
    </source>
</evidence>
<feature type="region of interest" description="Disordered" evidence="1">
    <location>
        <begin position="236"/>
        <end position="285"/>
    </location>
</feature>
<organism evidence="3 4">
    <name type="scientific">Kibdelosporangium philippinense</name>
    <dbReference type="NCBI Taxonomy" id="211113"/>
    <lineage>
        <taxon>Bacteria</taxon>
        <taxon>Bacillati</taxon>
        <taxon>Actinomycetota</taxon>
        <taxon>Actinomycetes</taxon>
        <taxon>Pseudonocardiales</taxon>
        <taxon>Pseudonocardiaceae</taxon>
        <taxon>Kibdelosporangium</taxon>
    </lineage>
</organism>
<feature type="compositionally biased region" description="Low complexity" evidence="1">
    <location>
        <begin position="263"/>
        <end position="272"/>
    </location>
</feature>
<feature type="compositionally biased region" description="Basic and acidic residues" evidence="1">
    <location>
        <begin position="236"/>
        <end position="245"/>
    </location>
</feature>
<dbReference type="Proteomes" id="UP001521150">
    <property type="component" value="Unassembled WGS sequence"/>
</dbReference>
<proteinExistence type="predicted"/>
<evidence type="ECO:0000313" key="3">
    <source>
        <dbReference type="EMBL" id="MCE7001663.1"/>
    </source>
</evidence>
<evidence type="ECO:0000313" key="4">
    <source>
        <dbReference type="Proteomes" id="UP001521150"/>
    </source>
</evidence>
<feature type="region of interest" description="Disordered" evidence="1">
    <location>
        <begin position="1"/>
        <end position="31"/>
    </location>
</feature>
<dbReference type="RefSeq" id="WP_233722721.1">
    <property type="nucleotide sequence ID" value="NZ_JAJVCN010000001.1"/>
</dbReference>
<name>A0ABS8Z3T6_9PSEU</name>
<dbReference type="EMBL" id="JAJVCN010000001">
    <property type="protein sequence ID" value="MCE7001663.1"/>
    <property type="molecule type" value="Genomic_DNA"/>
</dbReference>
<dbReference type="CDD" id="cd00338">
    <property type="entry name" value="Ser_Recombinase"/>
    <property type="match status" value="1"/>
</dbReference>
<dbReference type="InterPro" id="IPR050639">
    <property type="entry name" value="SSR_resolvase"/>
</dbReference>
<gene>
    <name evidence="3" type="ORF">LWC34_02225</name>
</gene>
<dbReference type="InterPro" id="IPR006119">
    <property type="entry name" value="Resolv_N"/>
</dbReference>
<reference evidence="3 4" key="1">
    <citation type="submission" date="2021-12" db="EMBL/GenBank/DDBJ databases">
        <title>Genome sequence of Kibdelosporangium philippinense ATCC 49844.</title>
        <authorList>
            <person name="Fedorov E.A."/>
            <person name="Omeragic M."/>
            <person name="Shalygina K.F."/>
            <person name="Maclea K.S."/>
        </authorList>
    </citation>
    <scope>NUCLEOTIDE SEQUENCE [LARGE SCALE GENOMIC DNA]</scope>
    <source>
        <strain evidence="3 4">ATCC 49844</strain>
    </source>
</reference>
<dbReference type="SMART" id="SM00857">
    <property type="entry name" value="Resolvase"/>
    <property type="match status" value="1"/>
</dbReference>
<dbReference type="InterPro" id="IPR036162">
    <property type="entry name" value="Resolvase-like_N_sf"/>
</dbReference>
<protein>
    <submittedName>
        <fullName evidence="3">Recombinase family protein</fullName>
    </submittedName>
</protein>
<dbReference type="PANTHER" id="PTHR30461:SF23">
    <property type="entry name" value="DNA RECOMBINASE-RELATED"/>
    <property type="match status" value="1"/>
</dbReference>
<dbReference type="PANTHER" id="PTHR30461">
    <property type="entry name" value="DNA-INVERTASE FROM LAMBDOID PROPHAGE"/>
    <property type="match status" value="1"/>
</dbReference>
<dbReference type="SUPFAM" id="SSF53041">
    <property type="entry name" value="Resolvase-like"/>
    <property type="match status" value="1"/>
</dbReference>
<evidence type="ECO:0000259" key="2">
    <source>
        <dbReference type="SMART" id="SM00857"/>
    </source>
</evidence>
<keyword evidence="4" id="KW-1185">Reference proteome</keyword>
<accession>A0ABS8Z3T6</accession>
<comment type="caution">
    <text evidence="3">The sequence shown here is derived from an EMBL/GenBank/DDBJ whole genome shotgun (WGS) entry which is preliminary data.</text>
</comment>